<dbReference type="InterPro" id="IPR045076">
    <property type="entry name" value="MutS"/>
</dbReference>
<dbReference type="PANTHER" id="PTHR48466:SF2">
    <property type="entry name" value="OS10G0509000 PROTEIN"/>
    <property type="match status" value="1"/>
</dbReference>
<dbReference type="GO" id="GO:0045910">
    <property type="term" value="P:negative regulation of DNA recombination"/>
    <property type="evidence" value="ECO:0007669"/>
    <property type="project" value="InterPro"/>
</dbReference>
<dbReference type="EMBL" id="DF967972">
    <property type="protein sequence ID" value="GAP12306.1"/>
    <property type="molecule type" value="Genomic_DNA"/>
</dbReference>
<dbReference type="PANTHER" id="PTHR48466">
    <property type="entry name" value="OS10G0509000 PROTEIN-RELATED"/>
    <property type="match status" value="1"/>
</dbReference>
<dbReference type="SMART" id="SM00534">
    <property type="entry name" value="MUTSac"/>
    <property type="match status" value="1"/>
</dbReference>
<dbReference type="Pfam" id="PF00488">
    <property type="entry name" value="MutS_V"/>
    <property type="match status" value="1"/>
</dbReference>
<comment type="subunit">
    <text evidence="7">Homodimer. Binds to stalled ribosomes, contacting rRNA.</text>
</comment>
<dbReference type="GO" id="GO:0019843">
    <property type="term" value="F:rRNA binding"/>
    <property type="evidence" value="ECO:0007669"/>
    <property type="project" value="UniProtKB-UniRule"/>
</dbReference>
<dbReference type="GO" id="GO:0006298">
    <property type="term" value="P:mismatch repair"/>
    <property type="evidence" value="ECO:0007669"/>
    <property type="project" value="InterPro"/>
</dbReference>
<dbReference type="GO" id="GO:0072344">
    <property type="term" value="P:rescue of stalled ribosome"/>
    <property type="evidence" value="ECO:0007669"/>
    <property type="project" value="UniProtKB-UniRule"/>
</dbReference>
<keyword evidence="7" id="KW-0255">Endonuclease</keyword>
<evidence type="ECO:0000313" key="12">
    <source>
        <dbReference type="Proteomes" id="UP000055060"/>
    </source>
</evidence>
<name>A0A0S7BEA2_9CHLR</name>
<dbReference type="PROSITE" id="PS50828">
    <property type="entry name" value="SMR"/>
    <property type="match status" value="1"/>
</dbReference>
<proteinExistence type="inferred from homology"/>
<accession>A0A0S7BEA2</accession>
<comment type="similarity">
    <text evidence="7">Belongs to the DNA mismatch repair MutS family. MutS2 subfamily.</text>
</comment>
<evidence type="ECO:0000256" key="2">
    <source>
        <dbReference type="ARBA" id="ARBA00022741"/>
    </source>
</evidence>
<keyword evidence="4 7" id="KW-0067">ATP-binding</keyword>
<keyword evidence="2 7" id="KW-0547">Nucleotide-binding</keyword>
<dbReference type="InterPro" id="IPR005747">
    <property type="entry name" value="MutS2"/>
</dbReference>
<dbReference type="SMART" id="SM00533">
    <property type="entry name" value="MUTSd"/>
    <property type="match status" value="1"/>
</dbReference>
<evidence type="ECO:0000259" key="10">
    <source>
        <dbReference type="PROSITE" id="PS50828"/>
    </source>
</evidence>
<dbReference type="GO" id="GO:0140664">
    <property type="term" value="F:ATP-dependent DNA damage sensor activity"/>
    <property type="evidence" value="ECO:0007669"/>
    <property type="project" value="InterPro"/>
</dbReference>
<dbReference type="InterPro" id="IPR036187">
    <property type="entry name" value="DNA_mismatch_repair_MutS_sf"/>
</dbReference>
<comment type="function">
    <text evidence="7">Endonuclease that is involved in the suppression of homologous recombination and thus may have a key role in the control of bacterial genetic diversity.</text>
</comment>
<evidence type="ECO:0000256" key="3">
    <source>
        <dbReference type="ARBA" id="ARBA00022801"/>
    </source>
</evidence>
<keyword evidence="12" id="KW-1185">Reference proteome</keyword>
<dbReference type="Pfam" id="PF01713">
    <property type="entry name" value="Smr"/>
    <property type="match status" value="1"/>
</dbReference>
<dbReference type="InterPro" id="IPR002625">
    <property type="entry name" value="Smr_dom"/>
</dbReference>
<dbReference type="InterPro" id="IPR046893">
    <property type="entry name" value="MSSS"/>
</dbReference>
<dbReference type="PIRSF" id="PIRSF005814">
    <property type="entry name" value="MutS_YshD"/>
    <property type="match status" value="1"/>
</dbReference>
<evidence type="ECO:0000256" key="9">
    <source>
        <dbReference type="SAM" id="MobiDB-lite"/>
    </source>
</evidence>
<feature type="binding site" evidence="7">
    <location>
        <begin position="348"/>
        <end position="355"/>
    </location>
    <ligand>
        <name>ATP</name>
        <dbReference type="ChEBI" id="CHEBI:30616"/>
    </ligand>
</feature>
<dbReference type="GO" id="GO:0016887">
    <property type="term" value="F:ATP hydrolysis activity"/>
    <property type="evidence" value="ECO:0007669"/>
    <property type="project" value="InterPro"/>
</dbReference>
<organism evidence="11">
    <name type="scientific">Longilinea arvoryzae</name>
    <dbReference type="NCBI Taxonomy" id="360412"/>
    <lineage>
        <taxon>Bacteria</taxon>
        <taxon>Bacillati</taxon>
        <taxon>Chloroflexota</taxon>
        <taxon>Anaerolineae</taxon>
        <taxon>Anaerolineales</taxon>
        <taxon>Anaerolineaceae</taxon>
        <taxon>Longilinea</taxon>
    </lineage>
</organism>
<evidence type="ECO:0000256" key="4">
    <source>
        <dbReference type="ARBA" id="ARBA00022840"/>
    </source>
</evidence>
<keyword evidence="6 7" id="KW-0238">DNA-binding</keyword>
<evidence type="ECO:0000256" key="7">
    <source>
        <dbReference type="HAMAP-Rule" id="MF_00092"/>
    </source>
</evidence>
<dbReference type="SUPFAM" id="SSF52540">
    <property type="entry name" value="P-loop containing nucleoside triphosphate hydrolases"/>
    <property type="match status" value="1"/>
</dbReference>
<keyword evidence="7" id="KW-0540">Nuclease</keyword>
<dbReference type="Gene3D" id="3.40.50.300">
    <property type="entry name" value="P-loop containing nucleotide triphosphate hydrolases"/>
    <property type="match status" value="1"/>
</dbReference>
<dbReference type="Gene3D" id="1.10.1420.10">
    <property type="match status" value="2"/>
</dbReference>
<evidence type="ECO:0000313" key="11">
    <source>
        <dbReference type="EMBL" id="GAP12306.1"/>
    </source>
</evidence>
<feature type="region of interest" description="Disordered" evidence="9">
    <location>
        <begin position="690"/>
        <end position="722"/>
    </location>
</feature>
<dbReference type="STRING" id="360412.LARV_00038"/>
<keyword evidence="5 7" id="KW-0694">RNA-binding</keyword>
<dbReference type="PROSITE" id="PS00486">
    <property type="entry name" value="DNA_MISMATCH_REPAIR_2"/>
    <property type="match status" value="1"/>
</dbReference>
<dbReference type="EC" id="3.6.4.-" evidence="7"/>
<feature type="region of interest" description="Disordered" evidence="9">
    <location>
        <begin position="631"/>
        <end position="652"/>
    </location>
</feature>
<dbReference type="SUPFAM" id="SSF160443">
    <property type="entry name" value="SMR domain-like"/>
    <property type="match status" value="1"/>
</dbReference>
<dbReference type="EC" id="3.1.-.-" evidence="7"/>
<dbReference type="GO" id="GO:0043023">
    <property type="term" value="F:ribosomal large subunit binding"/>
    <property type="evidence" value="ECO:0007669"/>
    <property type="project" value="UniProtKB-UniRule"/>
</dbReference>
<dbReference type="HAMAP" id="MF_00092">
    <property type="entry name" value="MutS2"/>
    <property type="match status" value="1"/>
</dbReference>
<comment type="function">
    <text evidence="7">Acts as a ribosome collision sensor, splitting the ribosome into its 2 subunits. Detects stalled/collided 70S ribosomes which it binds and splits by an ATP-hydrolysis driven conformational change. Acts upstream of the ribosome quality control system (RQC), a ribosome-associated complex that mediates the extraction of incompletely synthesized nascent chains from stalled ribosomes and their subsequent degradation. Probably generates substrates for RQC.</text>
</comment>
<dbReference type="SUPFAM" id="SSF48334">
    <property type="entry name" value="DNA repair protein MutS, domain III"/>
    <property type="match status" value="1"/>
</dbReference>
<dbReference type="NCBIfam" id="TIGR01069">
    <property type="entry name" value="mutS2"/>
    <property type="match status" value="1"/>
</dbReference>
<dbReference type="OrthoDB" id="9808166at2"/>
<dbReference type="FunFam" id="3.40.50.300:FF:000830">
    <property type="entry name" value="Endonuclease MutS2"/>
    <property type="match status" value="1"/>
</dbReference>
<dbReference type="SMART" id="SM00463">
    <property type="entry name" value="SMR"/>
    <property type="match status" value="1"/>
</dbReference>
<feature type="coiled-coil region" evidence="8">
    <location>
        <begin position="532"/>
        <end position="606"/>
    </location>
</feature>
<feature type="compositionally biased region" description="Low complexity" evidence="9">
    <location>
        <begin position="702"/>
        <end position="715"/>
    </location>
</feature>
<dbReference type="AlphaFoldDB" id="A0A0S7BEA2"/>
<dbReference type="Gene3D" id="3.30.1370.110">
    <property type="match status" value="1"/>
</dbReference>
<dbReference type="Proteomes" id="UP000055060">
    <property type="component" value="Unassembled WGS sequence"/>
</dbReference>
<protein>
    <recommendedName>
        <fullName evidence="7">Endonuclease MutS2</fullName>
        <ecNumber evidence="7">3.1.-.-</ecNumber>
    </recommendedName>
    <alternativeName>
        <fullName evidence="7">Ribosome-associated protein quality control-upstream factor</fullName>
        <shortName evidence="7">RQC-upstream factor</shortName>
        <shortName evidence="7">RqcU</shortName>
        <ecNumber evidence="7">3.6.4.-</ecNumber>
    </alternativeName>
</protein>
<dbReference type="InterPro" id="IPR000432">
    <property type="entry name" value="DNA_mismatch_repair_MutS_C"/>
</dbReference>
<evidence type="ECO:0000256" key="6">
    <source>
        <dbReference type="ARBA" id="ARBA00023125"/>
    </source>
</evidence>
<keyword evidence="8" id="KW-0175">Coiled coil</keyword>
<reference evidence="11" key="1">
    <citation type="submission" date="2015-07" db="EMBL/GenBank/DDBJ databases">
        <title>Draft Genome Sequences of Anaerolinea thermolimosa IMO-1, Bellilinea caldifistulae GOMI-1, Leptolinea tardivitalis YMTK-2, Levilinea saccharolytica KIBI-1,Longilinea arvoryzae KOME-1, Previously Described as Members of the Anaerolineaceae (Chloroflexi).</title>
        <authorList>
            <person name="Sekiguchi Y."/>
            <person name="Ohashi A."/>
            <person name="Matsuura N."/>
            <person name="Tourlousse M.D."/>
        </authorList>
    </citation>
    <scope>NUCLEOTIDE SEQUENCE [LARGE SCALE GENOMIC DNA]</scope>
    <source>
        <strain evidence="11">KOME-1</strain>
    </source>
</reference>
<evidence type="ECO:0000256" key="5">
    <source>
        <dbReference type="ARBA" id="ARBA00022884"/>
    </source>
</evidence>
<keyword evidence="3 7" id="KW-0378">Hydrolase</keyword>
<dbReference type="Pfam" id="PF20297">
    <property type="entry name" value="MSSS"/>
    <property type="match status" value="1"/>
</dbReference>
<dbReference type="GO" id="GO:0005524">
    <property type="term" value="F:ATP binding"/>
    <property type="evidence" value="ECO:0007669"/>
    <property type="project" value="UniProtKB-UniRule"/>
</dbReference>
<keyword evidence="1 7" id="KW-0699">rRNA-binding</keyword>
<sequence length="813" mass="89864">MVEFPSMDDKSLHTLEYHKVLEKLAAYADFSVSADLASALRPTDKLEEALERQTRTTEARRLLSIRSETSIGGATDIRPQIEIAARSGVLTGEDLLNIKATLIAARELSRALERQAETYPRLSAITTRMPPPPGLIETISRTISDHGDVLDSASPKLASIRSEMNVAHERLLSRLERLINDPKNAPILQEQIITQRNGRYVIPLRADFKGRIRSIVHDQSSSGQTLFVEPLAVVELNNTWHELELAERDEERRILAELTDQVGRFAGTLIGIVDALAEMDFCLACAKYAEDLKAAEPVLVPTRKMRDGSHPGTTLKLYYARHPLLDPASVVPIDLVLDESTYALVITGPNTGGKTVTLKTVGLLALMAQSGLHIPVQSGSELSVFENIYADIGDEQSIEQSLSTFSGHITNIVRILKKADRRSLVLLDELGAGTDPQEGSALARAIMAHLVEQRVTNLVATHYPELKAFAHSTPGVVNASMEFDLKTLRPTYHLIIGLPGRSNALAICERLHVPDEIITAARNMLNPSDLKAEDLLDEIHRQRDIARRLRSDADRQRTDAEKLRLQWLEKMEKVEDERQALLEKARHDAETEVFELRGELDEVRRELSRARQPLEALKPLQQQVSALEEAAQAPVVRRQPEKAAGAPAPRPLRVGDKVKLRSLHLDGVVTALGESEVEVQIGNLRVRSRLTDIQRPNEDEQTPATQAAGSASSSPADRDSAAARPQIFAPSPGMELDLRGQRAEDALDALDRYIDNAYLSGLPFVRIIHGKGTGKLRQVIRDALRHSPHVDRWQSGQENEGGDGVTVAHLVKD</sequence>
<dbReference type="GO" id="GO:0030983">
    <property type="term" value="F:mismatched DNA binding"/>
    <property type="evidence" value="ECO:0007669"/>
    <property type="project" value="InterPro"/>
</dbReference>
<dbReference type="CDD" id="cd03280">
    <property type="entry name" value="ABC_MutS2"/>
    <property type="match status" value="1"/>
</dbReference>
<dbReference type="CDD" id="cd06503">
    <property type="entry name" value="ATP-synt_Fo_b"/>
    <property type="match status" value="1"/>
</dbReference>
<evidence type="ECO:0000256" key="8">
    <source>
        <dbReference type="SAM" id="Coils"/>
    </source>
</evidence>
<feature type="domain" description="Smr" evidence="10">
    <location>
        <begin position="736"/>
        <end position="811"/>
    </location>
</feature>
<evidence type="ECO:0000256" key="1">
    <source>
        <dbReference type="ARBA" id="ARBA00022730"/>
    </source>
</evidence>
<gene>
    <name evidence="7" type="primary">mutS2</name>
    <name evidence="7" type="synonym">rqcU</name>
    <name evidence="11" type="ORF">LARV_00038</name>
</gene>
<dbReference type="GO" id="GO:0004519">
    <property type="term" value="F:endonuclease activity"/>
    <property type="evidence" value="ECO:0007669"/>
    <property type="project" value="UniProtKB-UniRule"/>
</dbReference>
<dbReference type="InterPro" id="IPR007696">
    <property type="entry name" value="DNA_mismatch_repair_MutS_core"/>
</dbReference>
<dbReference type="InterPro" id="IPR027417">
    <property type="entry name" value="P-loop_NTPase"/>
</dbReference>
<dbReference type="InterPro" id="IPR036063">
    <property type="entry name" value="Smr_dom_sf"/>
</dbReference>